<dbReference type="InterPro" id="IPR033875">
    <property type="entry name" value="FlhG"/>
</dbReference>
<dbReference type="Pfam" id="PF01656">
    <property type="entry name" value="CbiA"/>
    <property type="match status" value="1"/>
</dbReference>
<dbReference type="Gene3D" id="3.40.50.300">
    <property type="entry name" value="P-loop containing nucleotide triphosphate hydrolases"/>
    <property type="match status" value="1"/>
</dbReference>
<name>A0A934QLA6_9PROT</name>
<proteinExistence type="predicted"/>
<gene>
    <name evidence="5" type="ORF">CKO21_16525</name>
</gene>
<dbReference type="PANTHER" id="PTHR43384:SF4">
    <property type="entry name" value="CELLULOSE BIOSYNTHESIS PROTEIN BCSQ-RELATED"/>
    <property type="match status" value="1"/>
</dbReference>
<keyword evidence="2" id="KW-0067">ATP-binding</keyword>
<feature type="domain" description="CobQ/CobB/MinD/ParA nucleotide binding" evidence="4">
    <location>
        <begin position="34"/>
        <end position="250"/>
    </location>
</feature>
<dbReference type="PIRSF" id="PIRSF003092">
    <property type="entry name" value="MinD"/>
    <property type="match status" value="1"/>
</dbReference>
<keyword evidence="1" id="KW-0547">Nucleotide-binding</keyword>
<reference evidence="5" key="2">
    <citation type="journal article" date="2020" name="Microorganisms">
        <title>Osmotic Adaptation and Compatible Solute Biosynthesis of Phototrophic Bacteria as Revealed from Genome Analyses.</title>
        <authorList>
            <person name="Imhoff J.F."/>
            <person name="Rahn T."/>
            <person name="Kunzel S."/>
            <person name="Keller A."/>
            <person name="Neulinger S.C."/>
        </authorList>
    </citation>
    <scope>NUCLEOTIDE SEQUENCE</scope>
    <source>
        <strain evidence="5">DSM 9154</strain>
    </source>
</reference>
<dbReference type="GO" id="GO:0009898">
    <property type="term" value="C:cytoplasmic side of plasma membrane"/>
    <property type="evidence" value="ECO:0007669"/>
    <property type="project" value="TreeGrafter"/>
</dbReference>
<organism evidence="5 6">
    <name type="scientific">Rhodovibrio salinarum</name>
    <dbReference type="NCBI Taxonomy" id="1087"/>
    <lineage>
        <taxon>Bacteria</taxon>
        <taxon>Pseudomonadati</taxon>
        <taxon>Pseudomonadota</taxon>
        <taxon>Alphaproteobacteria</taxon>
        <taxon>Rhodospirillales</taxon>
        <taxon>Rhodovibrionaceae</taxon>
        <taxon>Rhodovibrio</taxon>
    </lineage>
</organism>
<evidence type="ECO:0000313" key="5">
    <source>
        <dbReference type="EMBL" id="MBK1698852.1"/>
    </source>
</evidence>
<dbReference type="InterPro" id="IPR025501">
    <property type="entry name" value="MinD_FleN"/>
</dbReference>
<evidence type="ECO:0000313" key="6">
    <source>
        <dbReference type="Proteomes" id="UP000778970"/>
    </source>
</evidence>
<dbReference type="AlphaFoldDB" id="A0A934QLA6"/>
<keyword evidence="6" id="KW-1185">Reference proteome</keyword>
<dbReference type="InterPro" id="IPR027417">
    <property type="entry name" value="P-loop_NTPase"/>
</dbReference>
<dbReference type="InterPro" id="IPR050625">
    <property type="entry name" value="ParA/MinD_ATPase"/>
</dbReference>
<dbReference type="PANTHER" id="PTHR43384">
    <property type="entry name" value="SEPTUM SITE-DETERMINING PROTEIN MIND HOMOLOG, CHLOROPLASTIC-RELATED"/>
    <property type="match status" value="1"/>
</dbReference>
<dbReference type="CDD" id="cd02038">
    <property type="entry name" value="FlhG-like"/>
    <property type="match status" value="1"/>
</dbReference>
<dbReference type="GO" id="GO:0005829">
    <property type="term" value="C:cytosol"/>
    <property type="evidence" value="ECO:0007669"/>
    <property type="project" value="TreeGrafter"/>
</dbReference>
<evidence type="ECO:0000256" key="2">
    <source>
        <dbReference type="ARBA" id="ARBA00022840"/>
    </source>
</evidence>
<dbReference type="InterPro" id="IPR002586">
    <property type="entry name" value="CobQ/CobB/MinD/ParA_Nub-bd_dom"/>
</dbReference>
<dbReference type="Proteomes" id="UP000778970">
    <property type="component" value="Unassembled WGS sequence"/>
</dbReference>
<feature type="region of interest" description="Disordered" evidence="3">
    <location>
        <begin position="1"/>
        <end position="29"/>
    </location>
</feature>
<accession>A0A934QLA6</accession>
<dbReference type="SUPFAM" id="SSF52540">
    <property type="entry name" value="P-loop containing nucleoside triphosphate hydrolases"/>
    <property type="match status" value="1"/>
</dbReference>
<dbReference type="EMBL" id="NRRE01000031">
    <property type="protein sequence ID" value="MBK1698852.1"/>
    <property type="molecule type" value="Genomic_DNA"/>
</dbReference>
<dbReference type="GO" id="GO:0016887">
    <property type="term" value="F:ATP hydrolysis activity"/>
    <property type="evidence" value="ECO:0007669"/>
    <property type="project" value="TreeGrafter"/>
</dbReference>
<evidence type="ECO:0000256" key="3">
    <source>
        <dbReference type="SAM" id="MobiDB-lite"/>
    </source>
</evidence>
<feature type="compositionally biased region" description="Low complexity" evidence="3">
    <location>
        <begin position="1"/>
        <end position="15"/>
    </location>
</feature>
<dbReference type="GO" id="GO:0051782">
    <property type="term" value="P:negative regulation of cell division"/>
    <property type="evidence" value="ECO:0007669"/>
    <property type="project" value="TreeGrafter"/>
</dbReference>
<dbReference type="GO" id="GO:0005524">
    <property type="term" value="F:ATP binding"/>
    <property type="evidence" value="ECO:0007669"/>
    <property type="project" value="UniProtKB-KW"/>
</dbReference>
<evidence type="ECO:0000259" key="4">
    <source>
        <dbReference type="Pfam" id="PF01656"/>
    </source>
</evidence>
<evidence type="ECO:0000256" key="1">
    <source>
        <dbReference type="ARBA" id="ARBA00022741"/>
    </source>
</evidence>
<sequence length="274" mass="28646">MPTPAAQKPTAPAMPIRRRPPEGADRMPAPSNVIAVASGKGGVGKTWLAITLTQALSTAGKKSLLFDGDLGLANVDVQLGLNPMADLSRTLTGQATLDDVVLPVEKTGFDVAAGRSGSGGLAALSAGQLDGLGRGVARLAETYDHVVMDLGAGIDGTVRTLAGFAGISLVITTDEPTALTDAYAYIKVIRQHRPDADLRVVVNMAASQREGERTHTTLRKACESFLRYSPPLAGVIRRDSRVPEAIRAQTPLLTRSPNSEAAVDVTHLAQQLLG</sequence>
<protein>
    <submittedName>
        <fullName evidence="5">MinD/ParA family protein</fullName>
    </submittedName>
</protein>
<comment type="caution">
    <text evidence="5">The sequence shown here is derived from an EMBL/GenBank/DDBJ whole genome shotgun (WGS) entry which is preliminary data.</text>
</comment>
<reference evidence="5" key="1">
    <citation type="submission" date="2017-08" db="EMBL/GenBank/DDBJ databases">
        <authorList>
            <person name="Imhoff J.F."/>
            <person name="Rahn T."/>
            <person name="Kuenzel S."/>
            <person name="Neulinger S.C."/>
        </authorList>
    </citation>
    <scope>NUCLEOTIDE SEQUENCE</scope>
    <source>
        <strain evidence="5">DSM 9154</strain>
    </source>
</reference>